<organism evidence="4 5">
    <name type="scientific">Vitis vinifera</name>
    <name type="common">Grape</name>
    <dbReference type="NCBI Taxonomy" id="29760"/>
    <lineage>
        <taxon>Eukaryota</taxon>
        <taxon>Viridiplantae</taxon>
        <taxon>Streptophyta</taxon>
        <taxon>Embryophyta</taxon>
        <taxon>Tracheophyta</taxon>
        <taxon>Spermatophyta</taxon>
        <taxon>Magnoliopsida</taxon>
        <taxon>eudicotyledons</taxon>
        <taxon>Gunneridae</taxon>
        <taxon>Pentapetalae</taxon>
        <taxon>rosids</taxon>
        <taxon>Vitales</taxon>
        <taxon>Vitaceae</taxon>
        <taxon>Viteae</taxon>
        <taxon>Vitis</taxon>
    </lineage>
</organism>
<comment type="caution">
    <text evidence="4">The sequence shown here is derived from an EMBL/GenBank/DDBJ whole genome shotgun (WGS) entry which is preliminary data.</text>
</comment>
<dbReference type="EMBL" id="QGNW01001904">
    <property type="protein sequence ID" value="RVW28267.1"/>
    <property type="molecule type" value="Genomic_DNA"/>
</dbReference>
<feature type="region of interest" description="Disordered" evidence="1">
    <location>
        <begin position="456"/>
        <end position="496"/>
    </location>
</feature>
<dbReference type="AlphaFoldDB" id="A0A438CYL1"/>
<dbReference type="InterPro" id="IPR025724">
    <property type="entry name" value="GAG-pre-integrase_dom"/>
</dbReference>
<evidence type="ECO:0000313" key="4">
    <source>
        <dbReference type="EMBL" id="RVW28267.1"/>
    </source>
</evidence>
<dbReference type="PANTHER" id="PTHR11439">
    <property type="entry name" value="GAG-POL-RELATED RETROTRANSPOSON"/>
    <property type="match status" value="1"/>
</dbReference>
<name>A0A438CYL1_VITVI</name>
<feature type="domain" description="Reverse transcriptase Ty1/copia-type" evidence="2">
    <location>
        <begin position="233"/>
        <end position="313"/>
    </location>
</feature>
<dbReference type="InterPro" id="IPR043502">
    <property type="entry name" value="DNA/RNA_pol_sf"/>
</dbReference>
<evidence type="ECO:0000256" key="1">
    <source>
        <dbReference type="SAM" id="MobiDB-lite"/>
    </source>
</evidence>
<reference evidence="4 5" key="1">
    <citation type="journal article" date="2018" name="PLoS Genet.">
        <title>Population sequencing reveals clonal diversity and ancestral inbreeding in the grapevine cultivar Chardonnay.</title>
        <authorList>
            <person name="Roach M.J."/>
            <person name="Johnson D.L."/>
            <person name="Bohlmann J."/>
            <person name="van Vuuren H.J."/>
            <person name="Jones S.J."/>
            <person name="Pretorius I.S."/>
            <person name="Schmidt S.A."/>
            <person name="Borneman A.R."/>
        </authorList>
    </citation>
    <scope>NUCLEOTIDE SEQUENCE [LARGE SCALE GENOMIC DNA]</scope>
    <source>
        <strain evidence="5">cv. Chardonnay</strain>
        <tissue evidence="4">Leaf</tissue>
    </source>
</reference>
<dbReference type="InterPro" id="IPR013103">
    <property type="entry name" value="RVT_2"/>
</dbReference>
<dbReference type="SUPFAM" id="SSF56672">
    <property type="entry name" value="DNA/RNA polymerases"/>
    <property type="match status" value="1"/>
</dbReference>
<dbReference type="Proteomes" id="UP000288805">
    <property type="component" value="Unassembled WGS sequence"/>
</dbReference>
<protein>
    <submittedName>
        <fullName evidence="4">Retrovirus-related Pol polyprotein from transposon RE1</fullName>
    </submittedName>
</protein>
<evidence type="ECO:0000313" key="5">
    <source>
        <dbReference type="Proteomes" id="UP000288805"/>
    </source>
</evidence>
<proteinExistence type="predicted"/>
<feature type="domain" description="GAG-pre-integrase" evidence="3">
    <location>
        <begin position="848"/>
        <end position="905"/>
    </location>
</feature>
<gene>
    <name evidence="4" type="primary">RE1_2471</name>
    <name evidence="4" type="ORF">CK203_083718</name>
</gene>
<accession>A0A438CYL1</accession>
<dbReference type="PANTHER" id="PTHR11439:SF486">
    <property type="entry name" value="RLK (RECEPTOR-LIKE KINASE) PROTEIN, PUTATIVE-RELATED"/>
    <property type="match status" value="1"/>
</dbReference>
<dbReference type="Pfam" id="PF13976">
    <property type="entry name" value="gag_pre-integrs"/>
    <property type="match status" value="1"/>
</dbReference>
<sequence length="938" mass="106510">MFLPAKFLWSSKVPSKVKALAWLVAHGKVPPRSLEDMLVITFKGLGNSLRGKTLWQIACLTLIWMVWQERNNRIFEDKGRMEEMVWDLIRFYSSLWASCTKAFRGVSSKHSTTQLDWGLRFKSLKIDEGEHTTQEYQFWETKITSSNIQTLESHIPQYHIPHSLSLLITESLDTTVEPPRTSSIHSQPIKNSEFIVYSRKKTQEEIEQRTLPEQVHQAEPNSNPSEISPGKMAIIIVYVDDIILTKDHEKELCKLKNFLTKEIEIRDLGNLKYFLGMEIVRLKKGIVVSQRKYVLDLLKETRMLRCKPTDTPIDHTVNLGAKEGSAPMDKGRYQHLMGKLIYLSHTRPKSGFSISVASQFMNDPTKEHMEVLLSKARKQSVVAQSGAEVEFRAMAQGICLQTTNVLTKALSRSNFEDLRCKLGAREAKVELGLCFWFCQLQNGYLGAAIQEQSLEKKNKTKKKKQEEEKKKKKNDGESTPVWGVAPGRSDRVSFRSPFPSPKAFRSAISWSENPHHSQHFSGDIFRHRPHHQERKEEICNFSQSTGAKNHPRAVFLRQPESHAAREGAWPTFWCQLLHRLVRRRLALLSLRQSSLNPASPFFWHFSLRGSSFSLLRPPTKAPFLGRDLCVPWEASSSSPVTFLLCLGPAYQFIGQGYEDHLVTPEDVIPNVDKVQWKKIDAQLCNQDMDLSTYIGRIASLKEEFLTLMPFTNGAEAQQIQTDKFFMVLTLIGLRPDLESVRDQILASPSVPSLDDVFARLLRLSSTRPCRLMLHGRPPRIAHIAQSSDPLLSRPDSAASSTSQSITLLVVIMMPISDIRQPHQLLLLLLPRPDRSTRKTIGIGRESQGLYHLTSPSSPAACISTDAPLLIHSRLGHPSLSKFQKMVPRFSTLSSLACESCQLGKHTHVSFPKCLNNQTKSPFELVHTDVWGPCRPRLL</sequence>
<evidence type="ECO:0000259" key="3">
    <source>
        <dbReference type="Pfam" id="PF13976"/>
    </source>
</evidence>
<evidence type="ECO:0000259" key="2">
    <source>
        <dbReference type="Pfam" id="PF07727"/>
    </source>
</evidence>
<dbReference type="Pfam" id="PF07727">
    <property type="entry name" value="RVT_2"/>
    <property type="match status" value="1"/>
</dbReference>